<dbReference type="EMBL" id="JACHFM010000001">
    <property type="protein sequence ID" value="MBB5221102.1"/>
    <property type="molecule type" value="Genomic_DNA"/>
</dbReference>
<evidence type="ECO:0008006" key="3">
    <source>
        <dbReference type="Google" id="ProtNLM"/>
    </source>
</evidence>
<proteinExistence type="predicted"/>
<organism evidence="1 2">
    <name type="scientific">Amaricoccus macauensis</name>
    <dbReference type="NCBI Taxonomy" id="57001"/>
    <lineage>
        <taxon>Bacteria</taxon>
        <taxon>Pseudomonadati</taxon>
        <taxon>Pseudomonadota</taxon>
        <taxon>Alphaproteobacteria</taxon>
        <taxon>Rhodobacterales</taxon>
        <taxon>Paracoccaceae</taxon>
        <taxon>Amaricoccus</taxon>
    </lineage>
</organism>
<dbReference type="RefSeq" id="WP_184147504.1">
    <property type="nucleotide sequence ID" value="NZ_JACHFM010000001.1"/>
</dbReference>
<keyword evidence="2" id="KW-1185">Reference proteome</keyword>
<reference evidence="1 2" key="1">
    <citation type="submission" date="2020-08" db="EMBL/GenBank/DDBJ databases">
        <title>Genomic Encyclopedia of Type Strains, Phase IV (KMG-IV): sequencing the most valuable type-strain genomes for metagenomic binning, comparative biology and taxonomic classification.</title>
        <authorList>
            <person name="Goeker M."/>
        </authorList>
    </citation>
    <scope>NUCLEOTIDE SEQUENCE [LARGE SCALE GENOMIC DNA]</scope>
    <source>
        <strain evidence="1 2">DSM 101730</strain>
    </source>
</reference>
<sequence length="206" mass="22136">MRFTASLETFDDGSCLGWIHELPGCAVGARHRTEIERALAAGIRRFMAETGEPSPERIELAIAAETEVAGSSPEATAALIEPDRAPLDPIAWARMAHRLALSRARLLKQLANADAADAPAFRDVARHVGMIELLLAAQTFDTGTTEGLRHYLSWTRSVAMARLTEAAATDCGAATGAGQPAPAESWTVGKVARRLVWHERLHLPPA</sequence>
<comment type="caution">
    <text evidence="1">The sequence shown here is derived from an EMBL/GenBank/DDBJ whole genome shotgun (WGS) entry which is preliminary data.</text>
</comment>
<dbReference type="Proteomes" id="UP000549457">
    <property type="component" value="Unassembled WGS sequence"/>
</dbReference>
<evidence type="ECO:0000313" key="2">
    <source>
        <dbReference type="Proteomes" id="UP000549457"/>
    </source>
</evidence>
<accession>A0A840SP75</accession>
<dbReference type="AlphaFoldDB" id="A0A840SP75"/>
<protein>
    <recommendedName>
        <fullName evidence="3">Type II toxin-antitoxin system HicB family antitoxin</fullName>
    </recommendedName>
</protein>
<evidence type="ECO:0000313" key="1">
    <source>
        <dbReference type="EMBL" id="MBB5221102.1"/>
    </source>
</evidence>
<gene>
    <name evidence="1" type="ORF">HNP73_001023</name>
</gene>
<name>A0A840SP75_9RHOB</name>